<dbReference type="RefSeq" id="WP_102364889.1">
    <property type="nucleotide sequence ID" value="NZ_CP020991.1"/>
</dbReference>
<proteinExistence type="predicted"/>
<name>A0A2K9P1B4_9FIRM</name>
<sequence>MNSAVVRSFVNKSVGNIEEVKRESNDLRNGTMSRIDKMKRDIALIISEYDCDEVQEIQSTCANNSKSKDFTSLSESVRLIKLKNN</sequence>
<keyword evidence="2" id="KW-1185">Reference proteome</keyword>
<gene>
    <name evidence="1" type="ORF">B9O19_00415</name>
</gene>
<dbReference type="AlphaFoldDB" id="A0A2K9P1B4"/>
<organism evidence="1 2">
    <name type="scientific">Monoglobus pectinilyticus</name>
    <dbReference type="NCBI Taxonomy" id="1981510"/>
    <lineage>
        <taxon>Bacteria</taxon>
        <taxon>Bacillati</taxon>
        <taxon>Bacillota</taxon>
        <taxon>Clostridia</taxon>
        <taxon>Monoglobales</taxon>
        <taxon>Monoglobaceae</taxon>
        <taxon>Monoglobus</taxon>
    </lineage>
</organism>
<dbReference type="EMBL" id="CP020991">
    <property type="protein sequence ID" value="AUO18599.1"/>
    <property type="molecule type" value="Genomic_DNA"/>
</dbReference>
<dbReference type="Proteomes" id="UP000235589">
    <property type="component" value="Chromosome"/>
</dbReference>
<dbReference type="GeneID" id="98061843"/>
<reference evidence="1 2" key="1">
    <citation type="submission" date="2017-04" db="EMBL/GenBank/DDBJ databases">
        <title>Monoglobus pectinilyticus 14 draft genome.</title>
        <authorList>
            <person name="Kim C."/>
            <person name="Rosendale D.I."/>
            <person name="Kelly W.J."/>
            <person name="Tannock G.W."/>
            <person name="Patchett M.L."/>
            <person name="Jordens J.Z."/>
        </authorList>
    </citation>
    <scope>NUCLEOTIDE SEQUENCE [LARGE SCALE GENOMIC DNA]</scope>
    <source>
        <strain evidence="1 2">14</strain>
    </source>
</reference>
<accession>A0A2K9P1B4</accession>
<protein>
    <submittedName>
        <fullName evidence="1">Uncharacterized protein</fullName>
    </submittedName>
</protein>
<evidence type="ECO:0000313" key="1">
    <source>
        <dbReference type="EMBL" id="AUO18599.1"/>
    </source>
</evidence>
<evidence type="ECO:0000313" key="2">
    <source>
        <dbReference type="Proteomes" id="UP000235589"/>
    </source>
</evidence>
<dbReference type="KEGG" id="mpec:B9O19_00415"/>